<dbReference type="Proteomes" id="UP000196521">
    <property type="component" value="Unassembled WGS sequence"/>
</dbReference>
<evidence type="ECO:0000313" key="2">
    <source>
        <dbReference type="Proteomes" id="UP000196521"/>
    </source>
</evidence>
<organism evidence="1 2">
    <name type="scientific">Planktothrix rubescens CCAP 1459/22</name>
    <dbReference type="NCBI Taxonomy" id="329571"/>
    <lineage>
        <taxon>Bacteria</taxon>
        <taxon>Bacillati</taxon>
        <taxon>Cyanobacteriota</taxon>
        <taxon>Cyanophyceae</taxon>
        <taxon>Oscillatoriophycideae</taxon>
        <taxon>Oscillatoriales</taxon>
        <taxon>Microcoleaceae</taxon>
        <taxon>Planktothrix</taxon>
    </lineage>
</organism>
<name>A0A6J7ZKC0_PLARU</name>
<comment type="caution">
    <text evidence="1">The sequence shown here is derived from an EMBL/GenBank/DDBJ whole genome shotgun (WGS) entry which is preliminary data.</text>
</comment>
<protein>
    <submittedName>
        <fullName evidence="1">Uncharacterized protein</fullName>
    </submittedName>
</protein>
<dbReference type="EMBL" id="CZCZ02000011">
    <property type="protein sequence ID" value="CAC5342126.1"/>
    <property type="molecule type" value="Genomic_DNA"/>
</dbReference>
<reference evidence="1" key="1">
    <citation type="submission" date="2020-05" db="EMBL/GenBank/DDBJ databases">
        <authorList>
            <consortium name="Genoscope - CEA"/>
            <person name="William W."/>
        </authorList>
    </citation>
    <scope>NUCLEOTIDE SEQUENCE [LARGE SCALE GENOMIC DNA]</scope>
    <source>
        <strain evidence="1">PCC 7821</strain>
    </source>
</reference>
<accession>A0A6J7ZKC0</accession>
<keyword evidence="2" id="KW-1185">Reference proteome</keyword>
<evidence type="ECO:0000313" key="1">
    <source>
        <dbReference type="EMBL" id="CAC5342126.1"/>
    </source>
</evidence>
<gene>
    <name evidence="1" type="ORF">PLAN_160016</name>
</gene>
<dbReference type="AlphaFoldDB" id="A0A6J7ZKC0"/>
<sequence length="122" mass="13590">MDLHKIFDELIGWSGIRNKDLASKLGRSVVNISQIRNGKVNLAIKDFGNFVEVCDGMYPGFKKQLARQIYQSDFDKSSLSLSEIAQQIDSGRLSDYEVAMISSEVADIVVAISKRLKNSSKC</sequence>
<dbReference type="RefSeq" id="WP_052338635.1">
    <property type="nucleotide sequence ID" value="NZ_LR812491.1"/>
</dbReference>
<proteinExistence type="predicted"/>